<reference evidence="1 2" key="1">
    <citation type="journal article" date="2020" name="G3 (Bethesda)">
        <title>Whole Genome Sequencing and Comparative Genomics of Two Nematicidal Bacillus Strains Reveals a Wide Range of Possible Virulence Factors.</title>
        <authorList>
            <person name="Susic N."/>
            <person name="Janezic S."/>
            <person name="Rupnik M."/>
            <person name="Geric Stare B."/>
        </authorList>
    </citation>
    <scope>NUCLEOTIDE SEQUENCE [LARGE SCALE GENOMIC DNA]</scope>
    <source>
        <strain evidence="1 2">I-1582</strain>
    </source>
</reference>
<evidence type="ECO:0000313" key="2">
    <source>
        <dbReference type="Proteomes" id="UP000465778"/>
    </source>
</evidence>
<proteinExistence type="predicted"/>
<dbReference type="Proteomes" id="UP000465778">
    <property type="component" value="Unassembled WGS sequence"/>
</dbReference>
<name>A0A800N985_CYTFI</name>
<evidence type="ECO:0000313" key="1">
    <source>
        <dbReference type="EMBL" id="KAF0822503.1"/>
    </source>
</evidence>
<comment type="caution">
    <text evidence="1">The sequence shown here is derived from an EMBL/GenBank/DDBJ whole genome shotgun (WGS) entry which is preliminary data.</text>
</comment>
<dbReference type="OrthoDB" id="2912248at2"/>
<dbReference type="AlphaFoldDB" id="A0A800N985"/>
<dbReference type="EMBL" id="VDEM01000055">
    <property type="protein sequence ID" value="KAF0822503.1"/>
    <property type="molecule type" value="Genomic_DNA"/>
</dbReference>
<protein>
    <submittedName>
        <fullName evidence="1">Uncharacterized protein</fullName>
    </submittedName>
</protein>
<organism evidence="1 2">
    <name type="scientific">Cytobacillus firmus</name>
    <name type="common">Bacillus firmus</name>
    <dbReference type="NCBI Taxonomy" id="1399"/>
    <lineage>
        <taxon>Bacteria</taxon>
        <taxon>Bacillati</taxon>
        <taxon>Bacillota</taxon>
        <taxon>Bacilli</taxon>
        <taxon>Bacillales</taxon>
        <taxon>Bacillaceae</taxon>
        <taxon>Cytobacillus</taxon>
    </lineage>
</organism>
<sequence>MLNLQITNINIRYAEGQLESVQVHFNGHDEKRTVNVNGYIPFTAEEYAGNESVTALTGLVRTHIADRLLQTSEAV</sequence>
<gene>
    <name evidence="1" type="ORF">KIS1582_3720</name>
</gene>
<dbReference type="RefSeq" id="WP_159345995.1">
    <property type="nucleotide sequence ID" value="NZ_JBALOT010000066.1"/>
</dbReference>
<accession>A0A800N985</accession>